<dbReference type="Pfam" id="PF00354">
    <property type="entry name" value="Pentaxin"/>
    <property type="match status" value="2"/>
</dbReference>
<dbReference type="InterPro" id="IPR001759">
    <property type="entry name" value="PTX_dom"/>
</dbReference>
<dbReference type="AlphaFoldDB" id="A0ABD1JJR1"/>
<dbReference type="PRINTS" id="PR00895">
    <property type="entry name" value="PENTAXIN"/>
</dbReference>
<dbReference type="SUPFAM" id="SSF49899">
    <property type="entry name" value="Concanavalin A-like lectins/glucanases"/>
    <property type="match status" value="2"/>
</dbReference>
<dbReference type="GO" id="GO:0005576">
    <property type="term" value="C:extracellular region"/>
    <property type="evidence" value="ECO:0007669"/>
    <property type="project" value="UniProtKB-SubCell"/>
</dbReference>
<evidence type="ECO:0000313" key="12">
    <source>
        <dbReference type="EMBL" id="KAL2086610.1"/>
    </source>
</evidence>
<keyword evidence="5 10" id="KW-0732">Signal</keyword>
<dbReference type="Gene3D" id="2.60.120.200">
    <property type="match status" value="2"/>
</dbReference>
<evidence type="ECO:0000256" key="7">
    <source>
        <dbReference type="ARBA" id="ARBA00023157"/>
    </source>
</evidence>
<dbReference type="Proteomes" id="UP001591681">
    <property type="component" value="Unassembled WGS sequence"/>
</dbReference>
<evidence type="ECO:0000256" key="4">
    <source>
        <dbReference type="ARBA" id="ARBA00022723"/>
    </source>
</evidence>
<organism evidence="12 13">
    <name type="scientific">Coilia grayii</name>
    <name type="common">Gray's grenadier anchovy</name>
    <dbReference type="NCBI Taxonomy" id="363190"/>
    <lineage>
        <taxon>Eukaryota</taxon>
        <taxon>Metazoa</taxon>
        <taxon>Chordata</taxon>
        <taxon>Craniata</taxon>
        <taxon>Vertebrata</taxon>
        <taxon>Euteleostomi</taxon>
        <taxon>Actinopterygii</taxon>
        <taxon>Neopterygii</taxon>
        <taxon>Teleostei</taxon>
        <taxon>Clupei</taxon>
        <taxon>Clupeiformes</taxon>
        <taxon>Clupeoidei</taxon>
        <taxon>Engraulidae</taxon>
        <taxon>Coilinae</taxon>
        <taxon>Coilia</taxon>
    </lineage>
</organism>
<protein>
    <recommendedName>
        <fullName evidence="11">Pentraxin (PTX) domain-containing protein</fullName>
    </recommendedName>
</protein>
<gene>
    <name evidence="12" type="ORF">ACEWY4_017669</name>
</gene>
<reference evidence="12 13" key="1">
    <citation type="submission" date="2024-09" db="EMBL/GenBank/DDBJ databases">
        <title>A chromosome-level genome assembly of Gray's grenadier anchovy, Coilia grayii.</title>
        <authorList>
            <person name="Fu Z."/>
        </authorList>
    </citation>
    <scope>NUCLEOTIDE SEQUENCE [LARGE SCALE GENOMIC DNA]</scope>
    <source>
        <strain evidence="12">G4</strain>
        <tissue evidence="12">Muscle</tissue>
    </source>
</reference>
<dbReference type="GO" id="GO:0046872">
    <property type="term" value="F:metal ion binding"/>
    <property type="evidence" value="ECO:0007669"/>
    <property type="project" value="UniProtKB-KW"/>
</dbReference>
<keyword evidence="3" id="KW-0964">Secreted</keyword>
<evidence type="ECO:0000256" key="8">
    <source>
        <dbReference type="ARBA" id="ARBA00038102"/>
    </source>
</evidence>
<evidence type="ECO:0000256" key="10">
    <source>
        <dbReference type="SAM" id="SignalP"/>
    </source>
</evidence>
<dbReference type="EMBL" id="JBHFQA010000015">
    <property type="protein sequence ID" value="KAL2086610.1"/>
    <property type="molecule type" value="Genomic_DNA"/>
</dbReference>
<feature type="domain" description="Pentraxin (PTX)" evidence="11">
    <location>
        <begin position="252"/>
        <end position="457"/>
    </location>
</feature>
<comment type="caution">
    <text evidence="12">The sequence shown here is derived from an EMBL/GenBank/DDBJ whole genome shotgun (WGS) entry which is preliminary data.</text>
</comment>
<comment type="cofactor">
    <cofactor evidence="1">
        <name>Ca(2+)</name>
        <dbReference type="ChEBI" id="CHEBI:29108"/>
    </cofactor>
</comment>
<feature type="signal peptide" evidence="10">
    <location>
        <begin position="1"/>
        <end position="18"/>
    </location>
</feature>
<evidence type="ECO:0000256" key="1">
    <source>
        <dbReference type="ARBA" id="ARBA00001913"/>
    </source>
</evidence>
<evidence type="ECO:0000256" key="9">
    <source>
        <dbReference type="PROSITE-ProRule" id="PRU01172"/>
    </source>
</evidence>
<dbReference type="PROSITE" id="PS51828">
    <property type="entry name" value="PTX_2"/>
    <property type="match status" value="2"/>
</dbReference>
<feature type="domain" description="Pentraxin (PTX)" evidence="11">
    <location>
        <begin position="23"/>
        <end position="238"/>
    </location>
</feature>
<comment type="similarity">
    <text evidence="8">Belongs to the pentraxin family.</text>
</comment>
<accession>A0ABD1JJR1</accession>
<keyword evidence="13" id="KW-1185">Reference proteome</keyword>
<evidence type="ECO:0000313" key="13">
    <source>
        <dbReference type="Proteomes" id="UP001591681"/>
    </source>
</evidence>
<name>A0ABD1JJR1_9TELE</name>
<comment type="subcellular location">
    <subcellularLocation>
        <location evidence="2">Secreted</location>
    </subcellularLocation>
</comment>
<evidence type="ECO:0000259" key="11">
    <source>
        <dbReference type="PROSITE" id="PS51828"/>
    </source>
</evidence>
<evidence type="ECO:0000256" key="2">
    <source>
        <dbReference type="ARBA" id="ARBA00004613"/>
    </source>
</evidence>
<evidence type="ECO:0000256" key="3">
    <source>
        <dbReference type="ARBA" id="ARBA00022525"/>
    </source>
</evidence>
<keyword evidence="6" id="KW-0106">Calcium</keyword>
<proteinExistence type="inferred from homology"/>
<dbReference type="SMART" id="SM00159">
    <property type="entry name" value="PTX"/>
    <property type="match status" value="2"/>
</dbReference>
<feature type="chain" id="PRO_5044867943" description="Pentraxin (PTX) domain-containing protein" evidence="10">
    <location>
        <begin position="19"/>
        <end position="467"/>
    </location>
</feature>
<evidence type="ECO:0000256" key="6">
    <source>
        <dbReference type="ARBA" id="ARBA00022837"/>
    </source>
</evidence>
<keyword evidence="4" id="KW-0479">Metal-binding</keyword>
<dbReference type="PANTHER" id="PTHR45869:SF7">
    <property type="entry name" value="C-REACTIVE PROTEIN"/>
    <property type="match status" value="1"/>
</dbReference>
<dbReference type="PROSITE" id="PS51257">
    <property type="entry name" value="PROKAR_LIPOPROTEIN"/>
    <property type="match status" value="1"/>
</dbReference>
<dbReference type="InterPro" id="IPR013320">
    <property type="entry name" value="ConA-like_dom_sf"/>
</dbReference>
<dbReference type="PANTHER" id="PTHR45869">
    <property type="entry name" value="C-REACTIVE PROTEIN-RELATED"/>
    <property type="match status" value="1"/>
</dbReference>
<keyword evidence="7" id="KW-1015">Disulfide bond</keyword>
<dbReference type="InterPro" id="IPR051005">
    <property type="entry name" value="Pentraxin_domain"/>
</dbReference>
<sequence length="467" mass="51871">MRFLPLSLLCLFLQGCSAGEDLGGMAFTFPAETDYSSVKLQLAKGPSSSSSEHLREVSVCLRYFTDLPQKGKEQSFFSLATPAHSNGFLLSKLGRNRHQMYIGSGVLDFWNLQDELNDWNSFCATWDSKTGLTQVWLNGIPSARKTVFKGGSLTGKPFVVLGQDQDEYGGGLHANDALVGQLTDVHMWSRVISSCDIKSFSENRKFERGDMINWHDLEFTVRGHVVLEAVYYKSTCFCVFLFTDVSQPTLAYNNAFTFGAETANSYVKVVPVLEGRDIKVATVCLRYFSDIPGGNREQTFFSLATPSYSNGFLVCKEGRNRHQLYVGNARADFWGLPDDLNAWISFCATWDSATGLAQVWVNGRPSSRKSLFKGGVLAGTAFVVLGQDQDAYGGRFNTNDALIGQLTDVHMWDRVISHCEIQQFVENKLSGGGNVINWHEMGYTTHGNVVEEVKIAEDAFQKCPLPE</sequence>
<comment type="caution">
    <text evidence="9">Lacks conserved residue(s) required for the propagation of feature annotation.</text>
</comment>
<evidence type="ECO:0000256" key="5">
    <source>
        <dbReference type="ARBA" id="ARBA00022729"/>
    </source>
</evidence>